<evidence type="ECO:0000313" key="1">
    <source>
        <dbReference type="EMBL" id="PQA60531.1"/>
    </source>
</evidence>
<evidence type="ECO:0000313" key="2">
    <source>
        <dbReference type="Proteomes" id="UP000239590"/>
    </source>
</evidence>
<gene>
    <name evidence="1" type="ORF">C5O19_13205</name>
</gene>
<dbReference type="EMBL" id="PTRA01000001">
    <property type="protein sequence ID" value="PQA60531.1"/>
    <property type="molecule type" value="Genomic_DNA"/>
</dbReference>
<dbReference type="OrthoDB" id="9868061at2"/>
<reference evidence="2" key="1">
    <citation type="submission" date="2018-02" db="EMBL/GenBank/DDBJ databases">
        <title>Genome sequencing of Solimonas sp. HR-BB.</title>
        <authorList>
            <person name="Lee Y."/>
            <person name="Jeon C.O."/>
        </authorList>
    </citation>
    <scope>NUCLEOTIDE SEQUENCE [LARGE SCALE GENOMIC DNA]</scope>
    <source>
        <strain evidence="2">HR-U</strain>
    </source>
</reference>
<dbReference type="RefSeq" id="WP_094809369.1">
    <property type="nucleotide sequence ID" value="NZ_PTRA01000001.1"/>
</dbReference>
<dbReference type="AlphaFoldDB" id="A0A2S7IS35"/>
<dbReference type="Proteomes" id="UP000239590">
    <property type="component" value="Unassembled WGS sequence"/>
</dbReference>
<name>A0A2S7IS35_9BACT</name>
<organism evidence="1 2">
    <name type="scientific">Siphonobacter curvatus</name>
    <dbReference type="NCBI Taxonomy" id="2094562"/>
    <lineage>
        <taxon>Bacteria</taxon>
        <taxon>Pseudomonadati</taxon>
        <taxon>Bacteroidota</taxon>
        <taxon>Cytophagia</taxon>
        <taxon>Cytophagales</taxon>
        <taxon>Cytophagaceae</taxon>
        <taxon>Siphonobacter</taxon>
    </lineage>
</organism>
<protein>
    <submittedName>
        <fullName evidence="1">Uncharacterized protein</fullName>
    </submittedName>
</protein>
<comment type="caution">
    <text evidence="1">The sequence shown here is derived from an EMBL/GenBank/DDBJ whole genome shotgun (WGS) entry which is preliminary data.</text>
</comment>
<keyword evidence="2" id="KW-1185">Reference proteome</keyword>
<accession>A0A2S7IS35</accession>
<proteinExistence type="predicted"/>
<sequence>MASLQNMVEEILGIQEKILTPEGKKPEVAEALDARFNELQAQLDPLVEPGPPFQTITVNGIDYELKKLDHYVNIEPVTGVS</sequence>